<evidence type="ECO:0000313" key="6">
    <source>
        <dbReference type="Proteomes" id="UP000006564"/>
    </source>
</evidence>
<name>Q2UNS7_ASPOR</name>
<dbReference type="SUPFAM" id="SSF56801">
    <property type="entry name" value="Acetyl-CoA synthetase-like"/>
    <property type="match status" value="1"/>
</dbReference>
<proteinExistence type="inferred from homology"/>
<organism evidence="5 6">
    <name type="scientific">Aspergillus oryzae (strain ATCC 42149 / RIB 40)</name>
    <name type="common">Yellow koji mold</name>
    <dbReference type="NCBI Taxonomy" id="510516"/>
    <lineage>
        <taxon>Eukaryota</taxon>
        <taxon>Fungi</taxon>
        <taxon>Dikarya</taxon>
        <taxon>Ascomycota</taxon>
        <taxon>Pezizomycotina</taxon>
        <taxon>Eurotiomycetes</taxon>
        <taxon>Eurotiomycetidae</taxon>
        <taxon>Eurotiales</taxon>
        <taxon>Aspergillaceae</taxon>
        <taxon>Aspergillus</taxon>
        <taxon>Aspergillus subgen. Circumdati</taxon>
    </lineage>
</organism>
<keyword evidence="6" id="KW-1185">Reference proteome</keyword>
<sequence>MSLSLTGFKPGRLLQLQGFLCKNQKIREQTAKKKEERRKKREERREKKERKKERKEGKKEGRHLHRYPALIYNHIRRYLQNIYPCLCKDFSLQHLMETLILALFHSVYNCIICACTIPIISSIDPISGRSNPVHSRLGIGIKQGYGLSEASPVTHAQPWPEWHESIGSVGKLLPKMEAKYMTTPDDGSDPREVQTGEVGELYLRGPNIFLGYHKNPSATADSISKDGWFRTGDVGYQDFKGNFFITDRVKELIEYKGFQVAPAELRGILVGHAAVNDVAVIQLTSKMDVRKVVILTGP</sequence>
<dbReference type="KEGG" id="aor:AO090001000249"/>
<dbReference type="VEuPathDB" id="FungiDB:AO090001000249"/>
<dbReference type="InterPro" id="IPR045851">
    <property type="entry name" value="AMP-bd_C_sf"/>
</dbReference>
<dbReference type="Proteomes" id="UP000006564">
    <property type="component" value="Chromosome 2"/>
</dbReference>
<dbReference type="EMBL" id="BA000050">
    <property type="protein sequence ID" value="BAE56788.1"/>
    <property type="molecule type" value="Genomic_DNA"/>
</dbReference>
<evidence type="ECO:0000256" key="2">
    <source>
        <dbReference type="ARBA" id="ARBA00022598"/>
    </source>
</evidence>
<evidence type="ECO:0000313" key="5">
    <source>
        <dbReference type="EMBL" id="BAE56788.1"/>
    </source>
</evidence>
<dbReference type="GeneID" id="5990761"/>
<evidence type="ECO:0000256" key="1">
    <source>
        <dbReference type="ARBA" id="ARBA00006432"/>
    </source>
</evidence>
<evidence type="ECO:0000256" key="3">
    <source>
        <dbReference type="SAM" id="MobiDB-lite"/>
    </source>
</evidence>
<dbReference type="PANTHER" id="PTHR24096">
    <property type="entry name" value="LONG-CHAIN-FATTY-ACID--COA LIGASE"/>
    <property type="match status" value="1"/>
</dbReference>
<gene>
    <name evidence="5" type="ORF">AO090001000249</name>
</gene>
<dbReference type="EMBL" id="AP007154">
    <property type="protein sequence ID" value="BAE56788.1"/>
    <property type="molecule type" value="Genomic_DNA"/>
</dbReference>
<feature type="region of interest" description="Disordered" evidence="3">
    <location>
        <begin position="29"/>
        <end position="61"/>
    </location>
</feature>
<dbReference type="InterPro" id="IPR042099">
    <property type="entry name" value="ANL_N_sf"/>
</dbReference>
<dbReference type="Pfam" id="PF00501">
    <property type="entry name" value="AMP-binding"/>
    <property type="match status" value="1"/>
</dbReference>
<feature type="domain" description="AMP-dependent synthetase/ligase" evidence="4">
    <location>
        <begin position="135"/>
        <end position="213"/>
    </location>
</feature>
<dbReference type="HOGENOM" id="CLU_979970_0_0_1"/>
<protein>
    <submittedName>
        <fullName evidence="5">DNA, SC001</fullName>
    </submittedName>
</protein>
<dbReference type="STRING" id="510516.Q2UNS7"/>
<dbReference type="InterPro" id="IPR000873">
    <property type="entry name" value="AMP-dep_synth/lig_dom"/>
</dbReference>
<evidence type="ECO:0000259" key="4">
    <source>
        <dbReference type="Pfam" id="PF00501"/>
    </source>
</evidence>
<comment type="similarity">
    <text evidence="1">Belongs to the ATP-dependent AMP-binding enzyme family.</text>
</comment>
<dbReference type="RefSeq" id="XP_023089571.1">
    <property type="nucleotide sequence ID" value="XM_023234448.1"/>
</dbReference>
<reference evidence="5 6" key="1">
    <citation type="journal article" date="2005" name="Nature">
        <title>Genome sequencing and analysis of Aspergillus oryzae.</title>
        <authorList>
            <person name="Machida M."/>
            <person name="Asai K."/>
            <person name="Sano M."/>
            <person name="Tanaka T."/>
            <person name="Kumagai T."/>
            <person name="Terai G."/>
            <person name="Kusumoto K."/>
            <person name="Arima T."/>
            <person name="Akita O."/>
            <person name="Kashiwagi Y."/>
            <person name="Abe K."/>
            <person name="Gomi K."/>
            <person name="Horiuchi H."/>
            <person name="Kitamoto K."/>
            <person name="Kobayashi T."/>
            <person name="Takeuchi M."/>
            <person name="Denning D.W."/>
            <person name="Galagan J.E."/>
            <person name="Nierman W.C."/>
            <person name="Yu J."/>
            <person name="Archer D.B."/>
            <person name="Bennett J.W."/>
            <person name="Bhatnagar D."/>
            <person name="Cleveland T.E."/>
            <person name="Fedorova N.D."/>
            <person name="Gotoh O."/>
            <person name="Horikawa H."/>
            <person name="Hosoyama A."/>
            <person name="Ichinomiya M."/>
            <person name="Igarashi R."/>
            <person name="Iwashita K."/>
            <person name="Juvvadi P.R."/>
            <person name="Kato M."/>
            <person name="Kato Y."/>
            <person name="Kin T."/>
            <person name="Kokubun A."/>
            <person name="Maeda H."/>
            <person name="Maeyama N."/>
            <person name="Maruyama J."/>
            <person name="Nagasaki H."/>
            <person name="Nakajima T."/>
            <person name="Oda K."/>
            <person name="Okada K."/>
            <person name="Paulsen I."/>
            <person name="Sakamoto K."/>
            <person name="Sawano T."/>
            <person name="Takahashi M."/>
            <person name="Takase K."/>
            <person name="Terabayashi Y."/>
            <person name="Wortman J."/>
            <person name="Yamada O."/>
            <person name="Yamagata Y."/>
            <person name="Anazawa H."/>
            <person name="Hata Y."/>
            <person name="Koide Y."/>
            <person name="Komori T."/>
            <person name="Koyama Y."/>
            <person name="Minetoki T."/>
            <person name="Suharnan S."/>
            <person name="Tanaka A."/>
            <person name="Isono K."/>
            <person name="Kuhara S."/>
            <person name="Ogasawara N."/>
            <person name="Kikuchi H."/>
        </authorList>
    </citation>
    <scope>NUCLEOTIDE SEQUENCE [LARGE SCALE GENOMIC DNA]</scope>
    <source>
        <strain evidence="6">ATCC 42149 / RIB 40</strain>
    </source>
</reference>
<keyword evidence="2" id="KW-0436">Ligase</keyword>
<dbReference type="Gene3D" id="3.40.50.12780">
    <property type="entry name" value="N-terminal domain of ligase-like"/>
    <property type="match status" value="1"/>
</dbReference>
<accession>Q2UNS7</accession>
<dbReference type="AlphaFoldDB" id="Q2UNS7"/>
<dbReference type="PANTHER" id="PTHR24096:SF149">
    <property type="entry name" value="AMP-BINDING DOMAIN-CONTAINING PROTEIN-RELATED"/>
    <property type="match status" value="1"/>
</dbReference>
<dbReference type="GO" id="GO:0016405">
    <property type="term" value="F:CoA-ligase activity"/>
    <property type="evidence" value="ECO:0007669"/>
    <property type="project" value="TreeGrafter"/>
</dbReference>
<feature type="compositionally biased region" description="Basic residues" evidence="3">
    <location>
        <begin position="35"/>
        <end position="53"/>
    </location>
</feature>
<dbReference type="Gene3D" id="3.30.300.30">
    <property type="match status" value="1"/>
</dbReference>